<dbReference type="PATRIC" id="fig|679936.5.peg.3146"/>
<gene>
    <name evidence="1" type="ordered locus">Sulac_3047</name>
</gene>
<reference evidence="1 2" key="2">
    <citation type="journal article" date="2012" name="Stand. Genomic Sci.">
        <title>Complete genome sequence of the moderately thermophilic mineral-sulfide-oxidizing firmicute Sulfobacillus acidophilus type strain (NAL(T)).</title>
        <authorList>
            <person name="Anderson I."/>
            <person name="Chertkov O."/>
            <person name="Chen A."/>
            <person name="Saunders E."/>
            <person name="Lapidus A."/>
            <person name="Nolan M."/>
            <person name="Lucas S."/>
            <person name="Hammon N."/>
            <person name="Deshpande S."/>
            <person name="Cheng J.F."/>
            <person name="Han C."/>
            <person name="Tapia R."/>
            <person name="Goodwin L.A."/>
            <person name="Pitluck S."/>
            <person name="Liolios K."/>
            <person name="Pagani I."/>
            <person name="Ivanova N."/>
            <person name="Mikhailova N."/>
            <person name="Pati A."/>
            <person name="Palaniappan K."/>
            <person name="Land M."/>
            <person name="Pan C."/>
            <person name="Rohde M."/>
            <person name="Pukall R."/>
            <person name="Goker M."/>
            <person name="Detter J.C."/>
            <person name="Woyke T."/>
            <person name="Bristow J."/>
            <person name="Eisen J.A."/>
            <person name="Markowitz V."/>
            <person name="Hugenholtz P."/>
            <person name="Kyrpides N.C."/>
            <person name="Klenk H.P."/>
            <person name="Mavromatis K."/>
        </authorList>
    </citation>
    <scope>NUCLEOTIDE SEQUENCE [LARGE SCALE GENOMIC DNA]</scope>
    <source>
        <strain evidence="2">ATCC 700253 / DSM 10332 / NAL</strain>
    </source>
</reference>
<name>G8U0G2_SULAD</name>
<dbReference type="EMBL" id="CP003179">
    <property type="protein sequence ID" value="AEW06504.1"/>
    <property type="molecule type" value="Genomic_DNA"/>
</dbReference>
<dbReference type="AlphaFoldDB" id="G8U0G2"/>
<dbReference type="PROSITE" id="PS51257">
    <property type="entry name" value="PROKAR_LIPOPROTEIN"/>
    <property type="match status" value="1"/>
</dbReference>
<dbReference type="HOGENOM" id="CLU_921097_0_0_9"/>
<dbReference type="STRING" id="679936.Sulac_3047"/>
<dbReference type="KEGG" id="sap:Sulac_3047"/>
<keyword evidence="2" id="KW-1185">Reference proteome</keyword>
<dbReference type="Proteomes" id="UP000005439">
    <property type="component" value="Chromosome"/>
</dbReference>
<evidence type="ECO:0000313" key="1">
    <source>
        <dbReference type="EMBL" id="AEW06504.1"/>
    </source>
</evidence>
<accession>G8U0G2</accession>
<sequence>MALTRRLKWLALGITLLWGLLLAGCGVQPPPVETAPPLMINDTVNNAVLTLPIVVADRLGLFAHQHLRVILRPDPAAPLSLSWAGSRWPIEGVLAVRPDLVLVSPIPDPHFRLRALRHLPLFLTPAATPEEAWARQVLALHQVVGNDWKVIPKAEVLSLWAQRRLPWVMVPLSEWPALKNRAPDSRILAWIGASTGPLPTVVITGHPARPGQLTTFLAAVNLALWYIHTTPAAQVAQLIGRPTAEEIATIRQADHYGIWPAVTRLDPATYQRGRQFWATGWPDYETGVRNQSADAALTFHGW</sequence>
<proteinExistence type="predicted"/>
<protein>
    <recommendedName>
        <fullName evidence="3">ABC transporter substrate-binding protein</fullName>
    </recommendedName>
</protein>
<evidence type="ECO:0008006" key="3">
    <source>
        <dbReference type="Google" id="ProtNLM"/>
    </source>
</evidence>
<organism evidence="1 2">
    <name type="scientific">Sulfobacillus acidophilus (strain ATCC 700253 / DSM 10332 / NAL)</name>
    <dbReference type="NCBI Taxonomy" id="679936"/>
    <lineage>
        <taxon>Bacteria</taxon>
        <taxon>Bacillati</taxon>
        <taxon>Bacillota</taxon>
        <taxon>Clostridia</taxon>
        <taxon>Eubacteriales</taxon>
        <taxon>Clostridiales Family XVII. Incertae Sedis</taxon>
        <taxon>Sulfobacillus</taxon>
    </lineage>
</organism>
<reference evidence="2" key="1">
    <citation type="submission" date="2011-12" db="EMBL/GenBank/DDBJ databases">
        <title>The complete genome of chromosome of Sulfobacillus acidophilus DSM 10332.</title>
        <authorList>
            <person name="Lucas S."/>
            <person name="Han J."/>
            <person name="Lapidus A."/>
            <person name="Bruce D."/>
            <person name="Goodwin L."/>
            <person name="Pitluck S."/>
            <person name="Peters L."/>
            <person name="Kyrpides N."/>
            <person name="Mavromatis K."/>
            <person name="Ivanova N."/>
            <person name="Mikhailova N."/>
            <person name="Chertkov O."/>
            <person name="Saunders E."/>
            <person name="Detter J.C."/>
            <person name="Tapia R."/>
            <person name="Han C."/>
            <person name="Land M."/>
            <person name="Hauser L."/>
            <person name="Markowitz V."/>
            <person name="Cheng J.-F."/>
            <person name="Hugenholtz P."/>
            <person name="Woyke T."/>
            <person name="Wu D."/>
            <person name="Pukall R."/>
            <person name="Gehrich-Schroeter G."/>
            <person name="Schneider S."/>
            <person name="Klenk H.-P."/>
            <person name="Eisen J.A."/>
        </authorList>
    </citation>
    <scope>NUCLEOTIDE SEQUENCE [LARGE SCALE GENOMIC DNA]</scope>
    <source>
        <strain evidence="2">ATCC 700253 / DSM 10332 / NAL</strain>
    </source>
</reference>
<evidence type="ECO:0000313" key="2">
    <source>
        <dbReference type="Proteomes" id="UP000005439"/>
    </source>
</evidence>